<dbReference type="SUPFAM" id="SSF47413">
    <property type="entry name" value="lambda repressor-like DNA-binding domains"/>
    <property type="match status" value="1"/>
</dbReference>
<sequence>MATEFARAVRRFRERLTPAEVGLIAGGRRRSPGLRREELGRLAGISVDYVNRLEQGRATAPSPQVVEALCRALRLDAAERERLFGLAGLQAPGRGTVPGHLTPGVQRLLDRLSGTPVAVYDAAWNLISANDLWTALSGGLLERNVARQHFLGVAPSVYESAADVAAFEAALAADLRAAQARYPADAELRDLVDDLCAGSAVFAALWESAVTGTHTASRKTIDHPAVGRMELDCDVLTVPGSDIRIVAYTAAQGSEAASRLALLDVLGAQIVRA</sequence>
<evidence type="ECO:0000259" key="1">
    <source>
        <dbReference type="PROSITE" id="PS50943"/>
    </source>
</evidence>
<dbReference type="InterPro" id="IPR010982">
    <property type="entry name" value="Lambda_DNA-bd_dom_sf"/>
</dbReference>
<dbReference type="EMBL" id="JAHKKG010000007">
    <property type="protein sequence ID" value="MBU2666796.1"/>
    <property type="molecule type" value="Genomic_DNA"/>
</dbReference>
<name>A0ABS5YTZ7_9ACTN</name>
<gene>
    <name evidence="2" type="ORF">KOI35_25120</name>
</gene>
<evidence type="ECO:0000313" key="2">
    <source>
        <dbReference type="EMBL" id="MBU2666796.1"/>
    </source>
</evidence>
<keyword evidence="3" id="KW-1185">Reference proteome</keyword>
<evidence type="ECO:0000313" key="3">
    <source>
        <dbReference type="Proteomes" id="UP001519654"/>
    </source>
</evidence>
<dbReference type="InterPro" id="IPR041413">
    <property type="entry name" value="MLTR_LBD"/>
</dbReference>
<dbReference type="RefSeq" id="WP_215790652.1">
    <property type="nucleotide sequence ID" value="NZ_JAHKKG010000007.1"/>
</dbReference>
<proteinExistence type="predicted"/>
<dbReference type="CDD" id="cd00093">
    <property type="entry name" value="HTH_XRE"/>
    <property type="match status" value="1"/>
</dbReference>
<dbReference type="Gene3D" id="3.30.450.180">
    <property type="match status" value="1"/>
</dbReference>
<dbReference type="Pfam" id="PF17765">
    <property type="entry name" value="MLTR_LBD"/>
    <property type="match status" value="1"/>
</dbReference>
<dbReference type="SMART" id="SM00530">
    <property type="entry name" value="HTH_XRE"/>
    <property type="match status" value="1"/>
</dbReference>
<dbReference type="InterPro" id="IPR001387">
    <property type="entry name" value="Cro/C1-type_HTH"/>
</dbReference>
<dbReference type="PANTHER" id="PTHR35010:SF2">
    <property type="entry name" value="BLL4672 PROTEIN"/>
    <property type="match status" value="1"/>
</dbReference>
<protein>
    <submittedName>
        <fullName evidence="2">Helix-turn-helix transcriptional regulator</fullName>
    </submittedName>
</protein>
<dbReference type="PANTHER" id="PTHR35010">
    <property type="entry name" value="BLL4672 PROTEIN-RELATED"/>
    <property type="match status" value="1"/>
</dbReference>
<reference evidence="2 3" key="1">
    <citation type="submission" date="2021-06" db="EMBL/GenBank/DDBJ databases">
        <title>Actinoplanes lichenicola sp. nov., and Actinoplanes ovalisporus sp. nov., isolated from lichen in Thailand.</title>
        <authorList>
            <person name="Saeng-In P."/>
            <person name="Kanchanasin P."/>
            <person name="Yuki M."/>
            <person name="Kudo T."/>
            <person name="Ohkuma M."/>
            <person name="Phongsopitanun W."/>
            <person name="Tanasupawat S."/>
        </authorList>
    </citation>
    <scope>NUCLEOTIDE SEQUENCE [LARGE SCALE GENOMIC DNA]</scope>
    <source>
        <strain evidence="2 3">NBRC 110975</strain>
    </source>
</reference>
<accession>A0ABS5YTZ7</accession>
<comment type="caution">
    <text evidence="2">The sequence shown here is derived from an EMBL/GenBank/DDBJ whole genome shotgun (WGS) entry which is preliminary data.</text>
</comment>
<dbReference type="Gene3D" id="1.10.260.40">
    <property type="entry name" value="lambda repressor-like DNA-binding domains"/>
    <property type="match status" value="1"/>
</dbReference>
<dbReference type="PROSITE" id="PS50943">
    <property type="entry name" value="HTH_CROC1"/>
    <property type="match status" value="1"/>
</dbReference>
<dbReference type="Pfam" id="PF13560">
    <property type="entry name" value="HTH_31"/>
    <property type="match status" value="1"/>
</dbReference>
<feature type="domain" description="HTH cro/C1-type" evidence="1">
    <location>
        <begin position="29"/>
        <end position="80"/>
    </location>
</feature>
<dbReference type="Proteomes" id="UP001519654">
    <property type="component" value="Unassembled WGS sequence"/>
</dbReference>
<organism evidence="2 3">
    <name type="scientific">Paractinoplanes bogorensis</name>
    <dbReference type="NCBI Taxonomy" id="1610840"/>
    <lineage>
        <taxon>Bacteria</taxon>
        <taxon>Bacillati</taxon>
        <taxon>Actinomycetota</taxon>
        <taxon>Actinomycetes</taxon>
        <taxon>Micromonosporales</taxon>
        <taxon>Micromonosporaceae</taxon>
        <taxon>Paractinoplanes</taxon>
    </lineage>
</organism>